<evidence type="ECO:0000259" key="2">
    <source>
        <dbReference type="PROSITE" id="PS50943"/>
    </source>
</evidence>
<dbReference type="SUPFAM" id="SSF47413">
    <property type="entry name" value="lambda repressor-like DNA-binding domains"/>
    <property type="match status" value="1"/>
</dbReference>
<dbReference type="InterPro" id="IPR001387">
    <property type="entry name" value="Cro/C1-type_HTH"/>
</dbReference>
<dbReference type="RefSeq" id="WP_236457288.1">
    <property type="nucleotide sequence ID" value="NZ_CBCSGE010000048.1"/>
</dbReference>
<accession>A0ABV5GQG7</accession>
<gene>
    <name evidence="3" type="ORF">ACFFVF_11370</name>
</gene>
<evidence type="ECO:0000313" key="3">
    <source>
        <dbReference type="EMBL" id="MFB9097120.1"/>
    </source>
</evidence>
<sequence>MDIAEQIKKIRKEKGFSQQDVADKLSMNRVQYNRIETGKSDPTMNILQRIADVLEIEVVQFFEAKKNNKEIHSIDEPTLQRAKLLDELDEIQKSSICTMIDTAIANKRLKEALSNAMNI</sequence>
<evidence type="ECO:0000256" key="1">
    <source>
        <dbReference type="ARBA" id="ARBA00023125"/>
    </source>
</evidence>
<dbReference type="PROSITE" id="PS50943">
    <property type="entry name" value="HTH_CROC1"/>
    <property type="match status" value="1"/>
</dbReference>
<dbReference type="InterPro" id="IPR010982">
    <property type="entry name" value="Lambda_DNA-bd_dom_sf"/>
</dbReference>
<dbReference type="Proteomes" id="UP001589607">
    <property type="component" value="Unassembled WGS sequence"/>
</dbReference>
<dbReference type="PANTHER" id="PTHR46558">
    <property type="entry name" value="TRACRIPTIONAL REGULATORY PROTEIN-RELATED-RELATED"/>
    <property type="match status" value="1"/>
</dbReference>
<organism evidence="3 4">
    <name type="scientific">Flavobacterium jumunjinense</name>
    <dbReference type="NCBI Taxonomy" id="998845"/>
    <lineage>
        <taxon>Bacteria</taxon>
        <taxon>Pseudomonadati</taxon>
        <taxon>Bacteroidota</taxon>
        <taxon>Flavobacteriia</taxon>
        <taxon>Flavobacteriales</taxon>
        <taxon>Flavobacteriaceae</taxon>
        <taxon>Flavobacterium</taxon>
    </lineage>
</organism>
<dbReference type="EMBL" id="JBHMEY010000035">
    <property type="protein sequence ID" value="MFB9097120.1"/>
    <property type="molecule type" value="Genomic_DNA"/>
</dbReference>
<dbReference type="SMART" id="SM00530">
    <property type="entry name" value="HTH_XRE"/>
    <property type="match status" value="1"/>
</dbReference>
<dbReference type="PANTHER" id="PTHR46558:SF4">
    <property type="entry name" value="DNA-BIDING PHAGE PROTEIN"/>
    <property type="match status" value="1"/>
</dbReference>
<name>A0ABV5GQG7_9FLAO</name>
<keyword evidence="4" id="KW-1185">Reference proteome</keyword>
<keyword evidence="1" id="KW-0238">DNA-binding</keyword>
<protein>
    <submittedName>
        <fullName evidence="3">Helix-turn-helix domain-containing protein</fullName>
    </submittedName>
</protein>
<feature type="domain" description="HTH cro/C1-type" evidence="2">
    <location>
        <begin position="7"/>
        <end position="61"/>
    </location>
</feature>
<evidence type="ECO:0000313" key="4">
    <source>
        <dbReference type="Proteomes" id="UP001589607"/>
    </source>
</evidence>
<comment type="caution">
    <text evidence="3">The sequence shown here is derived from an EMBL/GenBank/DDBJ whole genome shotgun (WGS) entry which is preliminary data.</text>
</comment>
<dbReference type="Pfam" id="PF01381">
    <property type="entry name" value="HTH_3"/>
    <property type="match status" value="1"/>
</dbReference>
<dbReference type="CDD" id="cd00093">
    <property type="entry name" value="HTH_XRE"/>
    <property type="match status" value="1"/>
</dbReference>
<proteinExistence type="predicted"/>
<reference evidence="3 4" key="1">
    <citation type="submission" date="2024-09" db="EMBL/GenBank/DDBJ databases">
        <authorList>
            <person name="Sun Q."/>
            <person name="Mori K."/>
        </authorList>
    </citation>
    <scope>NUCLEOTIDE SEQUENCE [LARGE SCALE GENOMIC DNA]</scope>
    <source>
        <strain evidence="3 4">CECT 7955</strain>
    </source>
</reference>
<dbReference type="Gene3D" id="1.10.260.40">
    <property type="entry name" value="lambda repressor-like DNA-binding domains"/>
    <property type="match status" value="1"/>
</dbReference>